<keyword evidence="1" id="KW-0812">Transmembrane</keyword>
<dbReference type="SMART" id="SM00267">
    <property type="entry name" value="GGDEF"/>
    <property type="match status" value="1"/>
</dbReference>
<reference evidence="5 6" key="1">
    <citation type="submission" date="2016-07" db="EMBL/GenBank/DDBJ databases">
        <title>Developing Vibrio natriegens as a novel, fast-growing host for biotechnology.</title>
        <authorList>
            <person name="Weinstock M.T."/>
            <person name="Hesek E.D."/>
            <person name="Wilson C.M."/>
            <person name="Gibson D.G."/>
        </authorList>
    </citation>
    <scope>NUCLEOTIDE SEQUENCE [LARGE SCALE GENOMIC DNA]</scope>
    <source>
        <strain evidence="5 6">ATCC 14048</strain>
    </source>
</reference>
<protein>
    <submittedName>
        <fullName evidence="5">Diguanylate phosphodiesterase</fullName>
    </submittedName>
</protein>
<sequence length="790" mass="90867">MKLSSRVILLVTPVILLSAVVSSYIIYSIQKVTLIKREDSYIQLQMEKLAGQFRQANVFLHSYAYTLGKSDVLQDYLINHDNPYRERVLFNRLDETADVLSHGYHGDTNMAILNGKQKLLYYTENQFFESSGSIDPKVTEYISDNFAKHGDYSRTGFIYNSSGQSILLQYDLIDKRTGEHPLSFDPSNAFFVIVTVSLEAFSDIKHDIEFDTHSVITFSDKPIYLDIPLAQTIELLPHFFAILSPAEYLMWNKVDKVWLELALSFGIAAFCTITLIVLVLYRNVLRPVSRLDRQLKELEANKRDNIEKLETNDEIGRLSSRFFDMYEELSIIYKKTKRLAETDQLTQLANRHRFNQLVTQELASPSDYLWVIYVDLDNFKYVNDKYGHELGDSLLKVFSTHIKNVCQKFSHQYNSPCFGARLSGDEFAILLSSNEYVENLPDLLATELLKPINTLSHSWPNTFPVTASVGVARFPEDGADITKLLSNADAAMYQAKRAGKNQYAYYSADLNIEAQRRSQIERALRKTDVEKEFRLVFQPYLSRYDNEIEGLEVLLRWDAEGIGPIPPAEFIPIAEQTGLFDKVDRWVFSTAAAQYHQLRKIFDKDIILSINLSSAELNSLEMAEYIHTYTTKYDVDPKFIELEITETFASDQRGTALLDELSNLGYRLAIDDFGSGYTSLTQLVQFPVQKIKFDREFLLTLMRTNNGHVIKPIIDLCHAQNKTVTAEGIEHDVMRQWLSEYQCDFMQGYLFGKPMSIEELEIWWESSNHMIFNRQNHTQTFAGGLSKLAK</sequence>
<organism evidence="5 6">
    <name type="scientific">Vibrio natriegens NBRC 15636 = ATCC 14048 = DSM 759</name>
    <dbReference type="NCBI Taxonomy" id="1219067"/>
    <lineage>
        <taxon>Bacteria</taxon>
        <taxon>Pseudomonadati</taxon>
        <taxon>Pseudomonadota</taxon>
        <taxon>Gammaproteobacteria</taxon>
        <taxon>Vibrionales</taxon>
        <taxon>Vibrionaceae</taxon>
        <taxon>Vibrio</taxon>
    </lineage>
</organism>
<name>A0AAN1CXA0_VIBNA</name>
<evidence type="ECO:0000313" key="5">
    <source>
        <dbReference type="EMBL" id="ANQ14106.1"/>
    </source>
</evidence>
<dbReference type="InterPro" id="IPR001633">
    <property type="entry name" value="EAL_dom"/>
</dbReference>
<dbReference type="SUPFAM" id="SSF55073">
    <property type="entry name" value="Nucleotide cyclase"/>
    <property type="match status" value="1"/>
</dbReference>
<dbReference type="InterPro" id="IPR000160">
    <property type="entry name" value="GGDEF_dom"/>
</dbReference>
<dbReference type="PROSITE" id="PS50885">
    <property type="entry name" value="HAMP"/>
    <property type="match status" value="1"/>
</dbReference>
<feature type="domain" description="GGDEF" evidence="4">
    <location>
        <begin position="367"/>
        <end position="508"/>
    </location>
</feature>
<keyword evidence="6" id="KW-1185">Reference proteome</keyword>
<gene>
    <name evidence="5" type="ORF">BA890_15180</name>
</gene>
<dbReference type="PANTHER" id="PTHR44757:SF2">
    <property type="entry name" value="BIOFILM ARCHITECTURE MAINTENANCE PROTEIN MBAA"/>
    <property type="match status" value="1"/>
</dbReference>
<dbReference type="SUPFAM" id="SSF141868">
    <property type="entry name" value="EAL domain-like"/>
    <property type="match status" value="1"/>
</dbReference>
<dbReference type="NCBIfam" id="TIGR00254">
    <property type="entry name" value="GGDEF"/>
    <property type="match status" value="1"/>
</dbReference>
<proteinExistence type="predicted"/>
<dbReference type="Gene3D" id="3.30.70.270">
    <property type="match status" value="1"/>
</dbReference>
<keyword evidence="1" id="KW-1133">Transmembrane helix</keyword>
<feature type="domain" description="HAMP" evidence="3">
    <location>
        <begin position="282"/>
        <end position="334"/>
    </location>
</feature>
<dbReference type="Proteomes" id="UP000092741">
    <property type="component" value="Chromosome 2"/>
</dbReference>
<keyword evidence="1" id="KW-0472">Membrane</keyword>
<dbReference type="RefSeq" id="WP_020334731.1">
    <property type="nucleotide sequence ID" value="NZ_ATFJ01000032.1"/>
</dbReference>
<dbReference type="PANTHER" id="PTHR44757">
    <property type="entry name" value="DIGUANYLATE CYCLASE DGCP"/>
    <property type="match status" value="1"/>
</dbReference>
<dbReference type="InterPro" id="IPR052155">
    <property type="entry name" value="Biofilm_reg_signaling"/>
</dbReference>
<evidence type="ECO:0000259" key="3">
    <source>
        <dbReference type="PROSITE" id="PS50885"/>
    </source>
</evidence>
<feature type="transmembrane region" description="Helical" evidence="1">
    <location>
        <begin position="257"/>
        <end position="281"/>
    </location>
</feature>
<dbReference type="PROSITE" id="PS50883">
    <property type="entry name" value="EAL"/>
    <property type="match status" value="1"/>
</dbReference>
<evidence type="ECO:0000259" key="2">
    <source>
        <dbReference type="PROSITE" id="PS50883"/>
    </source>
</evidence>
<dbReference type="SMART" id="SM00052">
    <property type="entry name" value="EAL"/>
    <property type="match status" value="1"/>
</dbReference>
<dbReference type="KEGG" id="vna:PN96_19680"/>
<dbReference type="GO" id="GO:0016020">
    <property type="term" value="C:membrane"/>
    <property type="evidence" value="ECO:0007669"/>
    <property type="project" value="InterPro"/>
</dbReference>
<dbReference type="PROSITE" id="PS50887">
    <property type="entry name" value="GGDEF"/>
    <property type="match status" value="1"/>
</dbReference>
<dbReference type="InterPro" id="IPR029787">
    <property type="entry name" value="Nucleotide_cyclase"/>
</dbReference>
<evidence type="ECO:0000256" key="1">
    <source>
        <dbReference type="SAM" id="Phobius"/>
    </source>
</evidence>
<feature type="domain" description="EAL" evidence="2">
    <location>
        <begin position="517"/>
        <end position="768"/>
    </location>
</feature>
<dbReference type="AlphaFoldDB" id="A0AAN1CXA0"/>
<dbReference type="GeneID" id="70915060"/>
<dbReference type="Pfam" id="PF00563">
    <property type="entry name" value="EAL"/>
    <property type="match status" value="1"/>
</dbReference>
<evidence type="ECO:0000259" key="4">
    <source>
        <dbReference type="PROSITE" id="PS50887"/>
    </source>
</evidence>
<dbReference type="Gene3D" id="6.10.340.10">
    <property type="match status" value="1"/>
</dbReference>
<dbReference type="CDD" id="cd01949">
    <property type="entry name" value="GGDEF"/>
    <property type="match status" value="1"/>
</dbReference>
<dbReference type="EMBL" id="CP016346">
    <property type="protein sequence ID" value="ANQ14106.1"/>
    <property type="molecule type" value="Genomic_DNA"/>
</dbReference>
<evidence type="ECO:0000313" key="6">
    <source>
        <dbReference type="Proteomes" id="UP000092741"/>
    </source>
</evidence>
<dbReference type="Gene3D" id="3.20.20.450">
    <property type="entry name" value="EAL domain"/>
    <property type="match status" value="1"/>
</dbReference>
<dbReference type="GO" id="GO:0007165">
    <property type="term" value="P:signal transduction"/>
    <property type="evidence" value="ECO:0007669"/>
    <property type="project" value="InterPro"/>
</dbReference>
<dbReference type="CDD" id="cd01948">
    <property type="entry name" value="EAL"/>
    <property type="match status" value="1"/>
</dbReference>
<accession>A0AAN1CXA0</accession>
<dbReference type="InterPro" id="IPR043128">
    <property type="entry name" value="Rev_trsase/Diguanyl_cyclase"/>
</dbReference>
<dbReference type="InterPro" id="IPR035919">
    <property type="entry name" value="EAL_sf"/>
</dbReference>
<dbReference type="InterPro" id="IPR003660">
    <property type="entry name" value="HAMP_dom"/>
</dbReference>
<dbReference type="Pfam" id="PF00990">
    <property type="entry name" value="GGDEF"/>
    <property type="match status" value="1"/>
</dbReference>